<accession>A0A7R9KPC1</accession>
<dbReference type="GO" id="GO:0004497">
    <property type="term" value="F:monooxygenase activity"/>
    <property type="evidence" value="ECO:0007669"/>
    <property type="project" value="UniProtKB-KW"/>
</dbReference>
<feature type="binding site" description="axial binding residue" evidence="9">
    <location>
        <position position="348"/>
    </location>
    <ligand>
        <name>heme</name>
        <dbReference type="ChEBI" id="CHEBI:30413"/>
    </ligand>
    <ligandPart>
        <name>Fe</name>
        <dbReference type="ChEBI" id="CHEBI:18248"/>
    </ligandPart>
</feature>
<dbReference type="PANTHER" id="PTHR24291:SF189">
    <property type="entry name" value="CYTOCHROME P450 4C3-RELATED"/>
    <property type="match status" value="1"/>
</dbReference>
<evidence type="ECO:0000313" key="11">
    <source>
        <dbReference type="EMBL" id="CAD7625616.1"/>
    </source>
</evidence>
<comment type="cofactor">
    <cofactor evidence="1 9">
        <name>heme</name>
        <dbReference type="ChEBI" id="CHEBI:30413"/>
    </cofactor>
</comment>
<evidence type="ECO:0000256" key="5">
    <source>
        <dbReference type="ARBA" id="ARBA00022824"/>
    </source>
</evidence>
<dbReference type="GO" id="GO:0005506">
    <property type="term" value="F:iron ion binding"/>
    <property type="evidence" value="ECO:0007669"/>
    <property type="project" value="InterPro"/>
</dbReference>
<dbReference type="EMBL" id="CAJPIZ010003196">
    <property type="protein sequence ID" value="CAG2106046.1"/>
    <property type="molecule type" value="Genomic_DNA"/>
</dbReference>
<keyword evidence="6 9" id="KW-0408">Iron</keyword>
<evidence type="ECO:0000256" key="6">
    <source>
        <dbReference type="ARBA" id="ARBA00023004"/>
    </source>
</evidence>
<gene>
    <name evidence="11" type="ORF">OSB1V03_LOCUS6049</name>
</gene>
<reference evidence="11" key="1">
    <citation type="submission" date="2020-11" db="EMBL/GenBank/DDBJ databases">
        <authorList>
            <person name="Tran Van P."/>
        </authorList>
    </citation>
    <scope>NUCLEOTIDE SEQUENCE</scope>
</reference>
<dbReference type="PRINTS" id="PR00463">
    <property type="entry name" value="EP450I"/>
</dbReference>
<keyword evidence="10" id="KW-0560">Oxidoreductase</keyword>
<keyword evidence="9 10" id="KW-0479">Metal-binding</keyword>
<organism evidence="11">
    <name type="scientific">Medioppia subpectinata</name>
    <dbReference type="NCBI Taxonomy" id="1979941"/>
    <lineage>
        <taxon>Eukaryota</taxon>
        <taxon>Metazoa</taxon>
        <taxon>Ecdysozoa</taxon>
        <taxon>Arthropoda</taxon>
        <taxon>Chelicerata</taxon>
        <taxon>Arachnida</taxon>
        <taxon>Acari</taxon>
        <taxon>Acariformes</taxon>
        <taxon>Sarcoptiformes</taxon>
        <taxon>Oribatida</taxon>
        <taxon>Brachypylina</taxon>
        <taxon>Oppioidea</taxon>
        <taxon>Oppiidae</taxon>
        <taxon>Medioppia</taxon>
    </lineage>
</organism>
<dbReference type="GO" id="GO:0016705">
    <property type="term" value="F:oxidoreductase activity, acting on paired donors, with incorporation or reduction of molecular oxygen"/>
    <property type="evidence" value="ECO:0007669"/>
    <property type="project" value="InterPro"/>
</dbReference>
<dbReference type="InterPro" id="IPR001128">
    <property type="entry name" value="Cyt_P450"/>
</dbReference>
<protein>
    <recommendedName>
        <fullName evidence="13">Cytochrome P450</fullName>
    </recommendedName>
</protein>
<dbReference type="PANTHER" id="PTHR24291">
    <property type="entry name" value="CYTOCHROME P450 FAMILY 4"/>
    <property type="match status" value="1"/>
</dbReference>
<evidence type="ECO:0000256" key="7">
    <source>
        <dbReference type="ARBA" id="ARBA00023033"/>
    </source>
</evidence>
<dbReference type="Gene3D" id="1.10.630.10">
    <property type="entry name" value="Cytochrome P450"/>
    <property type="match status" value="1"/>
</dbReference>
<name>A0A7R9KPC1_9ACAR</name>
<keyword evidence="12" id="KW-1185">Reference proteome</keyword>
<dbReference type="AlphaFoldDB" id="A0A7R9KPC1"/>
<sequence length="404" mass="47099">MLDFLKCTVNIEKPYEYQLLYDWLGKGLLINDCSDLWRERRKLLTPAFHYKILDEFVPIFNEKTDILLDRLRESADKESVNICDLVFPAALDIITETSTGFKINAQQKENLDYIQAVQDMGRILWIFSMTKMGQQFKHNLNVSQTLTRRVIDERKRYLMQNKGNTDLETKDTKDSKTRKRLAFLDLLLDHHLRDNTLSLEDIREEVDTFIFAGHDTTAICLSWTYHFIGLYPEIQRKLHQELDSILTTNCMVTIDDIKRMPYLEAVIKESLRLRPPVPVILRAIKQDIQLGQYVIPRGVTLGLMIDVMHLDPDIYPDPLTFNPERFLTAGEGRDAFSFVPFSAGVRNCIGQKFALNELKIVLAKTLRLYHFQSLEPRDRLIEYNAIVKKPKNGIRIKVSPRYQA</sequence>
<dbReference type="PROSITE" id="PS00086">
    <property type="entry name" value="CYTOCHROME_P450"/>
    <property type="match status" value="1"/>
</dbReference>
<dbReference type="EMBL" id="OC857771">
    <property type="protein sequence ID" value="CAD7625616.1"/>
    <property type="molecule type" value="Genomic_DNA"/>
</dbReference>
<proteinExistence type="inferred from homology"/>
<keyword evidence="4 9" id="KW-0349">Heme</keyword>
<dbReference type="CDD" id="cd20628">
    <property type="entry name" value="CYP4"/>
    <property type="match status" value="1"/>
</dbReference>
<dbReference type="Pfam" id="PF00067">
    <property type="entry name" value="p450"/>
    <property type="match status" value="1"/>
</dbReference>
<dbReference type="OrthoDB" id="6433301at2759"/>
<evidence type="ECO:0000256" key="4">
    <source>
        <dbReference type="ARBA" id="ARBA00022617"/>
    </source>
</evidence>
<evidence type="ECO:0000256" key="8">
    <source>
        <dbReference type="ARBA" id="ARBA00023136"/>
    </source>
</evidence>
<dbReference type="InterPro" id="IPR036396">
    <property type="entry name" value="Cyt_P450_sf"/>
</dbReference>
<dbReference type="Proteomes" id="UP000759131">
    <property type="component" value="Unassembled WGS sequence"/>
</dbReference>
<evidence type="ECO:0000313" key="12">
    <source>
        <dbReference type="Proteomes" id="UP000759131"/>
    </source>
</evidence>
<evidence type="ECO:0000256" key="3">
    <source>
        <dbReference type="ARBA" id="ARBA00010617"/>
    </source>
</evidence>
<comment type="similarity">
    <text evidence="3 10">Belongs to the cytochrome P450 family.</text>
</comment>
<dbReference type="PRINTS" id="PR00385">
    <property type="entry name" value="P450"/>
</dbReference>
<keyword evidence="7 10" id="KW-0503">Monooxygenase</keyword>
<evidence type="ECO:0000256" key="10">
    <source>
        <dbReference type="RuleBase" id="RU000461"/>
    </source>
</evidence>
<comment type="subcellular location">
    <subcellularLocation>
        <location evidence="2">Endoplasmic reticulum membrane</location>
    </subcellularLocation>
</comment>
<dbReference type="InterPro" id="IPR017972">
    <property type="entry name" value="Cyt_P450_CS"/>
</dbReference>
<dbReference type="InterPro" id="IPR002401">
    <property type="entry name" value="Cyt_P450_E_grp-I"/>
</dbReference>
<keyword evidence="8" id="KW-0472">Membrane</keyword>
<evidence type="ECO:0000256" key="9">
    <source>
        <dbReference type="PIRSR" id="PIRSR602401-1"/>
    </source>
</evidence>
<dbReference type="GO" id="GO:0020037">
    <property type="term" value="F:heme binding"/>
    <property type="evidence" value="ECO:0007669"/>
    <property type="project" value="InterPro"/>
</dbReference>
<evidence type="ECO:0000256" key="1">
    <source>
        <dbReference type="ARBA" id="ARBA00001971"/>
    </source>
</evidence>
<dbReference type="InterPro" id="IPR050196">
    <property type="entry name" value="Cytochrome_P450_Monoox"/>
</dbReference>
<dbReference type="SUPFAM" id="SSF48264">
    <property type="entry name" value="Cytochrome P450"/>
    <property type="match status" value="1"/>
</dbReference>
<dbReference type="GO" id="GO:0005789">
    <property type="term" value="C:endoplasmic reticulum membrane"/>
    <property type="evidence" value="ECO:0007669"/>
    <property type="project" value="UniProtKB-SubCell"/>
</dbReference>
<evidence type="ECO:0000256" key="2">
    <source>
        <dbReference type="ARBA" id="ARBA00004586"/>
    </source>
</evidence>
<evidence type="ECO:0008006" key="13">
    <source>
        <dbReference type="Google" id="ProtNLM"/>
    </source>
</evidence>
<keyword evidence="5" id="KW-0256">Endoplasmic reticulum</keyword>